<proteinExistence type="predicted"/>
<protein>
    <submittedName>
        <fullName evidence="2">Uncharacterized protein</fullName>
    </submittedName>
</protein>
<evidence type="ECO:0000256" key="1">
    <source>
        <dbReference type="SAM" id="Phobius"/>
    </source>
</evidence>
<organism evidence="2 3">
    <name type="scientific">Desulfoscipio gibsoniae DSM 7213</name>
    <dbReference type="NCBI Taxonomy" id="767817"/>
    <lineage>
        <taxon>Bacteria</taxon>
        <taxon>Bacillati</taxon>
        <taxon>Bacillota</taxon>
        <taxon>Clostridia</taxon>
        <taxon>Eubacteriales</taxon>
        <taxon>Desulfallaceae</taxon>
        <taxon>Desulfoscipio</taxon>
    </lineage>
</organism>
<keyword evidence="1" id="KW-0472">Membrane</keyword>
<dbReference type="AlphaFoldDB" id="R4KJL8"/>
<keyword evidence="1" id="KW-0812">Transmembrane</keyword>
<dbReference type="OrthoDB" id="2455517at2"/>
<name>R4KJL8_9FIRM</name>
<dbReference type="Proteomes" id="UP000013520">
    <property type="component" value="Chromosome"/>
</dbReference>
<evidence type="ECO:0000313" key="2">
    <source>
        <dbReference type="EMBL" id="AGK99825.1"/>
    </source>
</evidence>
<dbReference type="STRING" id="767817.Desgi_0227"/>
<dbReference type="eggNOG" id="ENOG5033J3I">
    <property type="taxonomic scope" value="Bacteria"/>
</dbReference>
<dbReference type="EMBL" id="CP003273">
    <property type="protein sequence ID" value="AGK99825.1"/>
    <property type="molecule type" value="Genomic_DNA"/>
</dbReference>
<reference evidence="2 3" key="1">
    <citation type="submission" date="2012-01" db="EMBL/GenBank/DDBJ databases">
        <title>Complete sequence of Desulfotomaculum gibsoniae DSM 7213.</title>
        <authorList>
            <consortium name="US DOE Joint Genome Institute"/>
            <person name="Lucas S."/>
            <person name="Han J."/>
            <person name="Lapidus A."/>
            <person name="Cheng J.-F."/>
            <person name="Goodwin L."/>
            <person name="Pitluck S."/>
            <person name="Peters L."/>
            <person name="Ovchinnikova G."/>
            <person name="Teshima H."/>
            <person name="Detter J.C."/>
            <person name="Han C."/>
            <person name="Tapia R."/>
            <person name="Land M."/>
            <person name="Hauser L."/>
            <person name="Kyrpides N."/>
            <person name="Ivanova N."/>
            <person name="Pagani I."/>
            <person name="Parshina S."/>
            <person name="Plugge C."/>
            <person name="Muyzer G."/>
            <person name="Kuever J."/>
            <person name="Ivanova A."/>
            <person name="Nazina T."/>
            <person name="Klenk H.-P."/>
            <person name="Brambilla E."/>
            <person name="Spring S."/>
            <person name="Stams A.F."/>
            <person name="Woyke T."/>
        </authorList>
    </citation>
    <scope>NUCLEOTIDE SEQUENCE [LARGE SCALE GENOMIC DNA]</scope>
    <source>
        <strain evidence="2 3">DSM 7213</strain>
    </source>
</reference>
<feature type="transmembrane region" description="Helical" evidence="1">
    <location>
        <begin position="34"/>
        <end position="54"/>
    </location>
</feature>
<evidence type="ECO:0000313" key="3">
    <source>
        <dbReference type="Proteomes" id="UP000013520"/>
    </source>
</evidence>
<sequence>MAMMASLITLLFLLLIIIAFVAFSKVRISPGKTRLVVGFYMALLFVSVPVFYAIAKPGAPEPVEVVEIGPGQYSYHDPQLNAFYDALHEGRLSKYEGAEIIARWNFDYQEEHLKITAPDYERYSTLIAVERKDVHDGKLEVLSYAPKSPDRLTLANPPDIRLKGNQLEIIQPERIHLEAVRFYHDFTMAQFTGMGFSTTRTDHFFLDDTLLYLRIPEDLQIDTDESTEHNIHFINE</sequence>
<gene>
    <name evidence="2" type="ORF">Desgi_0227</name>
</gene>
<accession>R4KJL8</accession>
<dbReference type="HOGENOM" id="CLU_1173902_0_0_9"/>
<dbReference type="RefSeq" id="WP_006523283.1">
    <property type="nucleotide sequence ID" value="NC_021184.1"/>
</dbReference>
<dbReference type="KEGG" id="dgi:Desgi_0227"/>
<keyword evidence="1" id="KW-1133">Transmembrane helix</keyword>
<keyword evidence="3" id="KW-1185">Reference proteome</keyword>